<keyword evidence="13" id="KW-1185">Reference proteome</keyword>
<comment type="caution">
    <text evidence="12">The sequence shown here is derived from an EMBL/GenBank/DDBJ whole genome shotgun (WGS) entry which is preliminary data.</text>
</comment>
<dbReference type="Pfam" id="PF02581">
    <property type="entry name" value="TMP-TENI"/>
    <property type="match status" value="1"/>
</dbReference>
<dbReference type="HAMAP" id="MF_00097">
    <property type="entry name" value="TMP_synthase"/>
    <property type="match status" value="1"/>
</dbReference>
<proteinExistence type="inferred from homology"/>
<dbReference type="NCBIfam" id="TIGR00693">
    <property type="entry name" value="thiE"/>
    <property type="match status" value="1"/>
</dbReference>
<keyword evidence="5" id="KW-0479">Metal-binding</keyword>
<dbReference type="CDD" id="cd00564">
    <property type="entry name" value="TMP_TenI"/>
    <property type="match status" value="1"/>
</dbReference>
<dbReference type="AlphaFoldDB" id="A0AA35T3N9"/>
<comment type="cofactor">
    <cofactor evidence="1">
        <name>Mg(2+)</name>
        <dbReference type="ChEBI" id="CHEBI:18420"/>
    </cofactor>
</comment>
<evidence type="ECO:0000256" key="8">
    <source>
        <dbReference type="ARBA" id="ARBA00047334"/>
    </source>
</evidence>
<dbReference type="InterPro" id="IPR036206">
    <property type="entry name" value="ThiamineP_synth_sf"/>
</dbReference>
<dbReference type="EC" id="2.5.1.3" evidence="3"/>
<sequence length="198" mass="19917">MPPRELIDAIDAAIQGGVNMVQLRDRATTGRARTDLAKAVREVTRDRAVFVVNGDPELTAQTGADGVHLPESAMPVSTARQIAGPGALVGRSVHSRAAAASAAGQGADYLIAGTVYPSPSHPGGTASGTAIIRSIVGMVDLPVIGIGGIDASNAARVMGAGARGVACISAILAAKDPRLAAAAIAKHIDQRGSNDDTQ</sequence>
<evidence type="ECO:0000256" key="5">
    <source>
        <dbReference type="ARBA" id="ARBA00022723"/>
    </source>
</evidence>
<dbReference type="InterPro" id="IPR022998">
    <property type="entry name" value="ThiamineP_synth_TenI"/>
</dbReference>
<dbReference type="GO" id="GO:0005737">
    <property type="term" value="C:cytoplasm"/>
    <property type="evidence" value="ECO:0007669"/>
    <property type="project" value="TreeGrafter"/>
</dbReference>
<comment type="catalytic activity">
    <reaction evidence="10">
        <text>2-[(2R,5Z)-2-carboxy-4-methylthiazol-5(2H)-ylidene]ethyl phosphate + 4-amino-2-methyl-5-(diphosphooxymethyl)pyrimidine + 2 H(+) = thiamine phosphate + CO2 + diphosphate</text>
        <dbReference type="Rhea" id="RHEA:47844"/>
        <dbReference type="ChEBI" id="CHEBI:15378"/>
        <dbReference type="ChEBI" id="CHEBI:16526"/>
        <dbReference type="ChEBI" id="CHEBI:33019"/>
        <dbReference type="ChEBI" id="CHEBI:37575"/>
        <dbReference type="ChEBI" id="CHEBI:57841"/>
        <dbReference type="ChEBI" id="CHEBI:62899"/>
        <dbReference type="EC" id="2.5.1.3"/>
    </reaction>
</comment>
<evidence type="ECO:0000259" key="11">
    <source>
        <dbReference type="Pfam" id="PF02581"/>
    </source>
</evidence>
<protein>
    <recommendedName>
        <fullName evidence="3">thiamine phosphate synthase</fullName>
        <ecNumber evidence="3">2.5.1.3</ecNumber>
    </recommendedName>
</protein>
<gene>
    <name evidence="12" type="ORF">GBAR_LOCUS22531</name>
</gene>
<dbReference type="Gene3D" id="3.20.20.70">
    <property type="entry name" value="Aldolase class I"/>
    <property type="match status" value="1"/>
</dbReference>
<evidence type="ECO:0000313" key="12">
    <source>
        <dbReference type="EMBL" id="CAI8040413.1"/>
    </source>
</evidence>
<feature type="domain" description="Thiamine phosphate synthase/TenI" evidence="11">
    <location>
        <begin position="4"/>
        <end position="171"/>
    </location>
</feature>
<keyword evidence="6" id="KW-0460">Magnesium</keyword>
<dbReference type="InterPro" id="IPR034291">
    <property type="entry name" value="TMP_synthase"/>
</dbReference>
<organism evidence="12 13">
    <name type="scientific">Geodia barretti</name>
    <name type="common">Barrett's horny sponge</name>
    <dbReference type="NCBI Taxonomy" id="519541"/>
    <lineage>
        <taxon>Eukaryota</taxon>
        <taxon>Metazoa</taxon>
        <taxon>Porifera</taxon>
        <taxon>Demospongiae</taxon>
        <taxon>Heteroscleromorpha</taxon>
        <taxon>Tetractinellida</taxon>
        <taxon>Astrophorina</taxon>
        <taxon>Geodiidae</taxon>
        <taxon>Geodia</taxon>
    </lineage>
</organism>
<evidence type="ECO:0000256" key="7">
    <source>
        <dbReference type="ARBA" id="ARBA00022977"/>
    </source>
</evidence>
<dbReference type="GO" id="GO:0009228">
    <property type="term" value="P:thiamine biosynthetic process"/>
    <property type="evidence" value="ECO:0007669"/>
    <property type="project" value="UniProtKB-KW"/>
</dbReference>
<keyword evidence="7" id="KW-0784">Thiamine biosynthesis</keyword>
<evidence type="ECO:0000256" key="6">
    <source>
        <dbReference type="ARBA" id="ARBA00022842"/>
    </source>
</evidence>
<name>A0AA35T3N9_GEOBA</name>
<evidence type="ECO:0000256" key="10">
    <source>
        <dbReference type="ARBA" id="ARBA00047883"/>
    </source>
</evidence>
<dbReference type="GO" id="GO:0046872">
    <property type="term" value="F:metal ion binding"/>
    <property type="evidence" value="ECO:0007669"/>
    <property type="project" value="UniProtKB-KW"/>
</dbReference>
<evidence type="ECO:0000313" key="13">
    <source>
        <dbReference type="Proteomes" id="UP001174909"/>
    </source>
</evidence>
<evidence type="ECO:0000256" key="2">
    <source>
        <dbReference type="ARBA" id="ARBA00005165"/>
    </source>
</evidence>
<dbReference type="PANTHER" id="PTHR20857">
    <property type="entry name" value="THIAMINE-PHOSPHATE PYROPHOSPHORYLASE"/>
    <property type="match status" value="1"/>
</dbReference>
<dbReference type="GO" id="GO:0004789">
    <property type="term" value="F:thiamine-phosphate diphosphorylase activity"/>
    <property type="evidence" value="ECO:0007669"/>
    <property type="project" value="UniProtKB-EC"/>
</dbReference>
<evidence type="ECO:0000256" key="9">
    <source>
        <dbReference type="ARBA" id="ARBA00047851"/>
    </source>
</evidence>
<comment type="pathway">
    <text evidence="2">Cofactor biosynthesis; thiamine diphosphate biosynthesis; thiamine phosphate from 4-amino-2-methyl-5-diphosphomethylpyrimidine and 4-methyl-5-(2-phosphoethyl)-thiazole: step 1/1.</text>
</comment>
<accession>A0AA35T3N9</accession>
<comment type="catalytic activity">
    <reaction evidence="8">
        <text>4-methyl-5-(2-phosphooxyethyl)-thiazole + 4-amino-2-methyl-5-(diphosphooxymethyl)pyrimidine + H(+) = thiamine phosphate + diphosphate</text>
        <dbReference type="Rhea" id="RHEA:22328"/>
        <dbReference type="ChEBI" id="CHEBI:15378"/>
        <dbReference type="ChEBI" id="CHEBI:33019"/>
        <dbReference type="ChEBI" id="CHEBI:37575"/>
        <dbReference type="ChEBI" id="CHEBI:57841"/>
        <dbReference type="ChEBI" id="CHEBI:58296"/>
        <dbReference type="EC" id="2.5.1.3"/>
    </reaction>
</comment>
<reference evidence="12" key="1">
    <citation type="submission" date="2023-03" db="EMBL/GenBank/DDBJ databases">
        <authorList>
            <person name="Steffen K."/>
            <person name="Cardenas P."/>
        </authorList>
    </citation>
    <scope>NUCLEOTIDE SEQUENCE</scope>
</reference>
<evidence type="ECO:0000256" key="4">
    <source>
        <dbReference type="ARBA" id="ARBA00022679"/>
    </source>
</evidence>
<keyword evidence="4" id="KW-0808">Transferase</keyword>
<dbReference type="PANTHER" id="PTHR20857:SF15">
    <property type="entry name" value="THIAMINE-PHOSPHATE SYNTHASE"/>
    <property type="match status" value="1"/>
</dbReference>
<dbReference type="EMBL" id="CASHTH010003109">
    <property type="protein sequence ID" value="CAI8040413.1"/>
    <property type="molecule type" value="Genomic_DNA"/>
</dbReference>
<dbReference type="SUPFAM" id="SSF51391">
    <property type="entry name" value="Thiamin phosphate synthase"/>
    <property type="match status" value="1"/>
</dbReference>
<dbReference type="Proteomes" id="UP001174909">
    <property type="component" value="Unassembled WGS sequence"/>
</dbReference>
<comment type="catalytic activity">
    <reaction evidence="9">
        <text>2-(2-carboxy-4-methylthiazol-5-yl)ethyl phosphate + 4-amino-2-methyl-5-(diphosphooxymethyl)pyrimidine + 2 H(+) = thiamine phosphate + CO2 + diphosphate</text>
        <dbReference type="Rhea" id="RHEA:47848"/>
        <dbReference type="ChEBI" id="CHEBI:15378"/>
        <dbReference type="ChEBI" id="CHEBI:16526"/>
        <dbReference type="ChEBI" id="CHEBI:33019"/>
        <dbReference type="ChEBI" id="CHEBI:37575"/>
        <dbReference type="ChEBI" id="CHEBI:57841"/>
        <dbReference type="ChEBI" id="CHEBI:62890"/>
        <dbReference type="EC" id="2.5.1.3"/>
    </reaction>
</comment>
<evidence type="ECO:0000256" key="1">
    <source>
        <dbReference type="ARBA" id="ARBA00001946"/>
    </source>
</evidence>
<evidence type="ECO:0000256" key="3">
    <source>
        <dbReference type="ARBA" id="ARBA00012830"/>
    </source>
</evidence>
<dbReference type="InterPro" id="IPR013785">
    <property type="entry name" value="Aldolase_TIM"/>
</dbReference>